<organism evidence="1">
    <name type="scientific">Anopheles funestus</name>
    <name type="common">African malaria mosquito</name>
    <dbReference type="NCBI Taxonomy" id="62324"/>
    <lineage>
        <taxon>Eukaryota</taxon>
        <taxon>Metazoa</taxon>
        <taxon>Ecdysozoa</taxon>
        <taxon>Arthropoda</taxon>
        <taxon>Hexapoda</taxon>
        <taxon>Insecta</taxon>
        <taxon>Pterygota</taxon>
        <taxon>Neoptera</taxon>
        <taxon>Endopterygota</taxon>
        <taxon>Diptera</taxon>
        <taxon>Nematocera</taxon>
        <taxon>Culicoidea</taxon>
        <taxon>Culicidae</taxon>
        <taxon>Anophelinae</taxon>
        <taxon>Anopheles</taxon>
    </lineage>
</organism>
<dbReference type="AlphaFoldDB" id="A0A182S317"/>
<sequence>MHRCIHIHTLGKGSQGEKKPRPIKRLDEQGGEDFYPILLLLKAALKTDKTSIVKTNASNGSGKQRTCENNLDHHLHLMRMHTFFHKTTCQKLSERRKHTNERTGYFGPAR</sequence>
<accession>A0A182S317</accession>
<protein>
    <submittedName>
        <fullName evidence="1">Uncharacterized protein</fullName>
    </submittedName>
</protein>
<dbReference type="EnsemblMetazoa" id="AFUN014830-RA">
    <property type="protein sequence ID" value="AFUN014830-PA"/>
    <property type="gene ID" value="AFUN014830"/>
</dbReference>
<dbReference type="VEuPathDB" id="VectorBase:AFUN014830"/>
<reference evidence="1" key="1">
    <citation type="submission" date="2020-05" db="UniProtKB">
        <authorList>
            <consortium name="EnsemblMetazoa"/>
        </authorList>
    </citation>
    <scope>IDENTIFICATION</scope>
    <source>
        <strain evidence="1">FUMOZ</strain>
    </source>
</reference>
<proteinExistence type="predicted"/>
<evidence type="ECO:0000313" key="1">
    <source>
        <dbReference type="EnsemblMetazoa" id="AFUN014830-PA"/>
    </source>
</evidence>
<name>A0A182S317_ANOFN</name>